<gene>
    <name evidence="1" type="ORF">EVAR_96099_1</name>
</gene>
<dbReference type="AlphaFoldDB" id="A0A4C1VDZ3"/>
<comment type="caution">
    <text evidence="1">The sequence shown here is derived from an EMBL/GenBank/DDBJ whole genome shotgun (WGS) entry which is preliminary data.</text>
</comment>
<organism evidence="1 2">
    <name type="scientific">Eumeta variegata</name>
    <name type="common">Bagworm moth</name>
    <name type="synonym">Eumeta japonica</name>
    <dbReference type="NCBI Taxonomy" id="151549"/>
    <lineage>
        <taxon>Eukaryota</taxon>
        <taxon>Metazoa</taxon>
        <taxon>Ecdysozoa</taxon>
        <taxon>Arthropoda</taxon>
        <taxon>Hexapoda</taxon>
        <taxon>Insecta</taxon>
        <taxon>Pterygota</taxon>
        <taxon>Neoptera</taxon>
        <taxon>Endopterygota</taxon>
        <taxon>Lepidoptera</taxon>
        <taxon>Glossata</taxon>
        <taxon>Ditrysia</taxon>
        <taxon>Tineoidea</taxon>
        <taxon>Psychidae</taxon>
        <taxon>Oiketicinae</taxon>
        <taxon>Eumeta</taxon>
    </lineage>
</organism>
<evidence type="ECO:0000313" key="2">
    <source>
        <dbReference type="Proteomes" id="UP000299102"/>
    </source>
</evidence>
<dbReference type="Proteomes" id="UP000299102">
    <property type="component" value="Unassembled WGS sequence"/>
</dbReference>
<evidence type="ECO:0000313" key="1">
    <source>
        <dbReference type="EMBL" id="GBP36853.1"/>
    </source>
</evidence>
<dbReference type="EMBL" id="BGZK01000324">
    <property type="protein sequence ID" value="GBP36853.1"/>
    <property type="molecule type" value="Genomic_DNA"/>
</dbReference>
<name>A0A4C1VDZ3_EUMVA</name>
<protein>
    <submittedName>
        <fullName evidence="1">Uncharacterized protein</fullName>
    </submittedName>
</protein>
<sequence length="254" mass="28318">MNRSNTELFVKSVRNRLTRKYEFRPNLYDRRRRALAHVSSPRRAGRGRVVGPEPSVVGTEGLYRYNTNEQQHSKEKNKQKPTIDIRVGGGVDRRALQCDGWLATVSDAPLPLHFIGGASVAHLADDLIRESALRGIGTRRDSTDCGGQIATGAVSHIGGSEAFLLRRSRHISFRTSAVFLPYKVMNLFPGRVLGKCRVQPEPVARSLTHRLYLRAGPVLGSMTRPGPEPVAAIAVEDRTRVGNVTERWTARYKR</sequence>
<reference evidence="1 2" key="1">
    <citation type="journal article" date="2019" name="Commun. Biol.">
        <title>The bagworm genome reveals a unique fibroin gene that provides high tensile strength.</title>
        <authorList>
            <person name="Kono N."/>
            <person name="Nakamura H."/>
            <person name="Ohtoshi R."/>
            <person name="Tomita M."/>
            <person name="Numata K."/>
            <person name="Arakawa K."/>
        </authorList>
    </citation>
    <scope>NUCLEOTIDE SEQUENCE [LARGE SCALE GENOMIC DNA]</scope>
</reference>
<proteinExistence type="predicted"/>
<keyword evidence="2" id="KW-1185">Reference proteome</keyword>
<accession>A0A4C1VDZ3</accession>